<keyword evidence="3" id="KW-1185">Reference proteome</keyword>
<dbReference type="Proteomes" id="UP000779049">
    <property type="component" value="Unassembled WGS sequence"/>
</dbReference>
<evidence type="ECO:0000313" key="2">
    <source>
        <dbReference type="EMBL" id="MBY0757524.1"/>
    </source>
</evidence>
<gene>
    <name evidence="2" type="ORF">FLB61_00115</name>
</gene>
<organism evidence="2 3">
    <name type="scientific">Sellimonas caecigallum</name>
    <dbReference type="NCBI Taxonomy" id="2592333"/>
    <lineage>
        <taxon>Bacteria</taxon>
        <taxon>Bacillati</taxon>
        <taxon>Bacillota</taxon>
        <taxon>Clostridia</taxon>
        <taxon>Lachnospirales</taxon>
        <taxon>Lachnospiraceae</taxon>
        <taxon>Sellimonas</taxon>
    </lineage>
</organism>
<feature type="transmembrane region" description="Helical" evidence="1">
    <location>
        <begin position="17"/>
        <end position="35"/>
    </location>
</feature>
<keyword evidence="1" id="KW-0472">Membrane</keyword>
<sequence>MGNLIKYEWRKQRTSRLLILASLIISIILMIGGSISESDVVIGFGVLIISIAGMFSVFYLGIESLIVYNRDLRTKQSYMLFMVPHSTWEILGAKFISAILQMFFAAVAFLIGMAACFSVIAVYETSIGELMRAIWEFIGRTPEFNWIPLLQALLLLFIVWATVIMTGFLAVTLSRTVLLKSKFAGLISVVLFFVISGVTERIHIFLINLRNVTAQGILSQISFFDYAFYILVCMILFFASGWIADRKLSI</sequence>
<feature type="transmembrane region" description="Helical" evidence="1">
    <location>
        <begin position="226"/>
        <end position="244"/>
    </location>
</feature>
<evidence type="ECO:0000313" key="3">
    <source>
        <dbReference type="Proteomes" id="UP000779049"/>
    </source>
</evidence>
<feature type="transmembrane region" description="Helical" evidence="1">
    <location>
        <begin position="90"/>
        <end position="123"/>
    </location>
</feature>
<proteinExistence type="predicted"/>
<feature type="transmembrane region" description="Helical" evidence="1">
    <location>
        <begin position="41"/>
        <end position="69"/>
    </location>
</feature>
<comment type="caution">
    <text evidence="2">The sequence shown here is derived from an EMBL/GenBank/DDBJ whole genome shotgun (WGS) entry which is preliminary data.</text>
</comment>
<keyword evidence="1" id="KW-0812">Transmembrane</keyword>
<keyword evidence="1" id="KW-1133">Transmembrane helix</keyword>
<evidence type="ECO:0000256" key="1">
    <source>
        <dbReference type="SAM" id="Phobius"/>
    </source>
</evidence>
<dbReference type="RefSeq" id="WP_221919091.1">
    <property type="nucleotide sequence ID" value="NZ_CP173660.1"/>
</dbReference>
<feature type="transmembrane region" description="Helical" evidence="1">
    <location>
        <begin position="149"/>
        <end position="171"/>
    </location>
</feature>
<feature type="transmembrane region" description="Helical" evidence="1">
    <location>
        <begin position="183"/>
        <end position="206"/>
    </location>
</feature>
<reference evidence="2 3" key="1">
    <citation type="journal article" date="2020" name="New Microbes New Infect">
        <title>Sellimonas caecigallum sp. nov., description and genome sequence of a new member of the Sellimonas genus isolated from the cecum of feral chicken.</title>
        <authorList>
            <person name="Wongkuna S."/>
            <person name="Ghimire S."/>
            <person name="Antony L."/>
            <person name="Chankhamhaengdecha S."/>
            <person name="Janvilisri T."/>
            <person name="Scaria J."/>
        </authorList>
    </citation>
    <scope>NUCLEOTIDE SEQUENCE [LARGE SCALE GENOMIC DNA]</scope>
    <source>
        <strain evidence="2 3">SW451</strain>
    </source>
</reference>
<accession>A0ABS7L386</accession>
<protein>
    <submittedName>
        <fullName evidence="2">ABC transporter permease</fullName>
    </submittedName>
</protein>
<name>A0ABS7L386_9FIRM</name>
<dbReference type="EMBL" id="VIRV01000001">
    <property type="protein sequence ID" value="MBY0757524.1"/>
    <property type="molecule type" value="Genomic_DNA"/>
</dbReference>